<comment type="function">
    <text evidence="10">Stabilizing subunit of the glycosylphosphatidylinositol-mannosyltransferase I complex which catalyzes the transfer of the first mannose, via an alpha-1,4 bond from a dolichol-phosphate-mannose (Dol-P-Man) to the glucosaminyl acyl phosphatidylinositol (GlcN-(acyl)PI) intermediate to generate alpha-D-Man-(1-&gt;4)-alpha-D-GlcN-(1-&gt;6)-(1-radyl,2-acyl-sn-glycero-3-phospho)-2-acyl-inositol and participates in the sixth step of the glycosylphosphatidylinositol-anchor biosynthesis. Probably acts by stabilizing the mannosyltransferase PIGM.</text>
</comment>
<keyword evidence="12" id="KW-1185">Reference proteome</keyword>
<evidence type="ECO:0000256" key="2">
    <source>
        <dbReference type="ARBA" id="ARBA00004687"/>
    </source>
</evidence>
<feature type="transmembrane region" description="Helical" evidence="10">
    <location>
        <begin position="208"/>
        <end position="228"/>
    </location>
</feature>
<sequence>MVSTSRGLSIGVIYSLLLLIASEECSWIQKMAKRDIKMGISGDGLHRTLVVYTQLESNERFVECRLLYSLLLPKGIYVDSDSVNSSLPLHSLHSRHYFDVEAPEKDSKPVQVSIVSTKITRKQFIISDHFSLPIHIRYHSPDTVASPTVSPPRILIDCPADYSIHSLDKCPTASSKSVQSRAAKWVIIDPLSISAPVTVSIPTGNRSLLPTVVIVTFSVVVLSLIFLAKTLF</sequence>
<keyword evidence="9" id="KW-0325">Glycoprotein</keyword>
<dbReference type="Proteomes" id="UP001328107">
    <property type="component" value="Unassembled WGS sequence"/>
</dbReference>
<dbReference type="EMBL" id="BTRK01000001">
    <property type="protein sequence ID" value="GMR31849.1"/>
    <property type="molecule type" value="Genomic_DNA"/>
</dbReference>
<dbReference type="Pfam" id="PF08320">
    <property type="entry name" value="PIG-X"/>
    <property type="match status" value="1"/>
</dbReference>
<comment type="caution">
    <text evidence="11">The sequence shown here is derived from an EMBL/GenBank/DDBJ whole genome shotgun (WGS) entry which is preliminary data.</text>
</comment>
<name>A0AAN5C7K1_9BILA</name>
<comment type="subcellular location">
    <subcellularLocation>
        <location evidence="1 10">Endoplasmic reticulum membrane</location>
        <topology evidence="1 10">Single-pass membrane protein</topology>
    </subcellularLocation>
</comment>
<keyword evidence="4 10" id="KW-0337">GPI-anchor biosynthesis</keyword>
<evidence type="ECO:0000313" key="12">
    <source>
        <dbReference type="Proteomes" id="UP001328107"/>
    </source>
</evidence>
<dbReference type="GO" id="GO:0005789">
    <property type="term" value="C:endoplasmic reticulum membrane"/>
    <property type="evidence" value="ECO:0007669"/>
    <property type="project" value="UniProtKB-SubCell"/>
</dbReference>
<evidence type="ECO:0000256" key="8">
    <source>
        <dbReference type="ARBA" id="ARBA00023136"/>
    </source>
</evidence>
<dbReference type="PANTHER" id="PTHR28650:SF1">
    <property type="entry name" value="PHOSPHATIDYLINOSITOL-GLYCAN BIOSYNTHESIS CLASS X PROTEIN"/>
    <property type="match status" value="1"/>
</dbReference>
<dbReference type="PANTHER" id="PTHR28650">
    <property type="entry name" value="PHOSPHATIDYLINOSITOL-GLYCAN BIOSYNTHESIS CLASS X PROTEIN"/>
    <property type="match status" value="1"/>
</dbReference>
<evidence type="ECO:0000256" key="5">
    <source>
        <dbReference type="ARBA" id="ARBA00022692"/>
    </source>
</evidence>
<evidence type="ECO:0000256" key="9">
    <source>
        <dbReference type="ARBA" id="ARBA00023180"/>
    </source>
</evidence>
<proteinExistence type="inferred from homology"/>
<evidence type="ECO:0000313" key="11">
    <source>
        <dbReference type="EMBL" id="GMR31849.1"/>
    </source>
</evidence>
<organism evidence="11 12">
    <name type="scientific">Pristionchus mayeri</name>
    <dbReference type="NCBI Taxonomy" id="1317129"/>
    <lineage>
        <taxon>Eukaryota</taxon>
        <taxon>Metazoa</taxon>
        <taxon>Ecdysozoa</taxon>
        <taxon>Nematoda</taxon>
        <taxon>Chromadorea</taxon>
        <taxon>Rhabditida</taxon>
        <taxon>Rhabditina</taxon>
        <taxon>Diplogasteromorpha</taxon>
        <taxon>Diplogasteroidea</taxon>
        <taxon>Neodiplogasteridae</taxon>
        <taxon>Pristionchus</taxon>
    </lineage>
</organism>
<comment type="pathway">
    <text evidence="2 10">Glycolipid biosynthesis; glycosylphosphatidylinositol-anchor biosynthesis.</text>
</comment>
<dbReference type="InterPro" id="IPR013233">
    <property type="entry name" value="PIG-X/PBN1"/>
</dbReference>
<keyword evidence="10" id="KW-0732">Signal</keyword>
<gene>
    <name evidence="11" type="ORF">PMAYCL1PPCAC_02044</name>
</gene>
<feature type="signal peptide" evidence="10">
    <location>
        <begin position="1"/>
        <end position="22"/>
    </location>
</feature>
<evidence type="ECO:0000256" key="10">
    <source>
        <dbReference type="RuleBase" id="RU366056"/>
    </source>
</evidence>
<dbReference type="AlphaFoldDB" id="A0AAN5C7K1"/>
<comment type="similarity">
    <text evidence="3 10">Belongs to the PIGX family.</text>
</comment>
<keyword evidence="8 10" id="KW-0472">Membrane</keyword>
<dbReference type="InterPro" id="IPR040039">
    <property type="entry name" value="PIGX"/>
</dbReference>
<evidence type="ECO:0000256" key="6">
    <source>
        <dbReference type="ARBA" id="ARBA00022824"/>
    </source>
</evidence>
<dbReference type="GO" id="GO:0006506">
    <property type="term" value="P:GPI anchor biosynthetic process"/>
    <property type="evidence" value="ECO:0007669"/>
    <property type="project" value="UniProtKB-KW"/>
</dbReference>
<keyword evidence="7 10" id="KW-1133">Transmembrane helix</keyword>
<evidence type="ECO:0000256" key="4">
    <source>
        <dbReference type="ARBA" id="ARBA00022502"/>
    </source>
</evidence>
<accession>A0AAN5C7K1</accession>
<reference evidence="12" key="1">
    <citation type="submission" date="2022-10" db="EMBL/GenBank/DDBJ databases">
        <title>Genome assembly of Pristionchus species.</title>
        <authorList>
            <person name="Yoshida K."/>
            <person name="Sommer R.J."/>
        </authorList>
    </citation>
    <scope>NUCLEOTIDE SEQUENCE [LARGE SCALE GENOMIC DNA]</scope>
    <source>
        <strain evidence="12">RS5460</strain>
    </source>
</reference>
<keyword evidence="6 10" id="KW-0256">Endoplasmic reticulum</keyword>
<dbReference type="SMART" id="SM00780">
    <property type="entry name" value="PIG-X"/>
    <property type="match status" value="1"/>
</dbReference>
<evidence type="ECO:0000256" key="3">
    <source>
        <dbReference type="ARBA" id="ARBA00010345"/>
    </source>
</evidence>
<evidence type="ECO:0000256" key="1">
    <source>
        <dbReference type="ARBA" id="ARBA00004389"/>
    </source>
</evidence>
<protein>
    <recommendedName>
        <fullName evidence="10">Phosphatidylinositol-glycan biosynthesis class X protein</fullName>
    </recommendedName>
</protein>
<evidence type="ECO:0000256" key="7">
    <source>
        <dbReference type="ARBA" id="ARBA00022989"/>
    </source>
</evidence>
<feature type="chain" id="PRO_5042666569" description="Phosphatidylinositol-glycan biosynthesis class X protein" evidence="10">
    <location>
        <begin position="23"/>
        <end position="232"/>
    </location>
</feature>
<feature type="non-terminal residue" evidence="11">
    <location>
        <position position="232"/>
    </location>
</feature>
<keyword evidence="5 10" id="KW-0812">Transmembrane</keyword>